<reference evidence="1" key="1">
    <citation type="submission" date="2020-05" db="EMBL/GenBank/DDBJ databases">
        <title>Chitinophaga laudate sp. nov., isolated from a tropical peat swamp.</title>
        <authorList>
            <person name="Goh C.B.S."/>
            <person name="Lee M.S."/>
            <person name="Parimannan S."/>
            <person name="Pasbakhsh P."/>
            <person name="Yule C.M."/>
            <person name="Rajandas H."/>
            <person name="Loke S."/>
            <person name="Croft L."/>
            <person name="Tan J.B.L."/>
        </authorList>
    </citation>
    <scope>NUCLEOTIDE SEQUENCE</scope>
    <source>
        <strain evidence="1">Mgbs1</strain>
    </source>
</reference>
<comment type="caution">
    <text evidence="1">The sequence shown here is derived from an EMBL/GenBank/DDBJ whole genome shotgun (WGS) entry which is preliminary data.</text>
</comment>
<dbReference type="InterPro" id="IPR052777">
    <property type="entry name" value="Acetyltransferase_Enz"/>
</dbReference>
<dbReference type="AlphaFoldDB" id="A0A3S1B3G9"/>
<dbReference type="Proteomes" id="UP000281028">
    <property type="component" value="Unassembled WGS sequence"/>
</dbReference>
<dbReference type="OrthoDB" id="9803233at2"/>
<evidence type="ECO:0000313" key="1">
    <source>
        <dbReference type="EMBL" id="NSL85527.1"/>
    </source>
</evidence>
<sequence>MTEILKVTATDTGSLEQVKQLFREYANWLSVDLSFQQFEDEMTHLPGPYAAPAGALFLAKVDGQVAGCVAVRSFDNTTAEMKRLFVKDAFKGHGVGKALAAKAIEESKALGYRRILLDTLAHMKPAIELYTSLGFEPIAAYYDNPLSSAVYLSLVLDDRE</sequence>
<accession>A0A3S1B3G9</accession>
<gene>
    <name evidence="1" type="ORF">ECE50_001705</name>
</gene>
<proteinExistence type="predicted"/>
<dbReference type="PROSITE" id="PS51186">
    <property type="entry name" value="GNAT"/>
    <property type="match status" value="1"/>
</dbReference>
<dbReference type="Gene3D" id="3.40.630.30">
    <property type="match status" value="1"/>
</dbReference>
<dbReference type="InterPro" id="IPR016181">
    <property type="entry name" value="Acyl_CoA_acyltransferase"/>
</dbReference>
<keyword evidence="2" id="KW-1185">Reference proteome</keyword>
<dbReference type="SUPFAM" id="SSF55729">
    <property type="entry name" value="Acyl-CoA N-acyltransferases (Nat)"/>
    <property type="match status" value="1"/>
</dbReference>
<name>A0A3S1B3G9_9BACT</name>
<dbReference type="CDD" id="cd04301">
    <property type="entry name" value="NAT_SF"/>
    <property type="match status" value="1"/>
</dbReference>
<dbReference type="Pfam" id="PF00583">
    <property type="entry name" value="Acetyltransf_1"/>
    <property type="match status" value="1"/>
</dbReference>
<dbReference type="InterPro" id="IPR000182">
    <property type="entry name" value="GNAT_dom"/>
</dbReference>
<dbReference type="PANTHER" id="PTHR43305">
    <property type="entry name" value="FAMILY N-ACETYLTRANSFERASE, PUTATIVE (AFU_ORTHOLOGUE AFUA_2G01380)-RELATED"/>
    <property type="match status" value="1"/>
</dbReference>
<evidence type="ECO:0000313" key="2">
    <source>
        <dbReference type="Proteomes" id="UP000281028"/>
    </source>
</evidence>
<dbReference type="GO" id="GO:0016747">
    <property type="term" value="F:acyltransferase activity, transferring groups other than amino-acyl groups"/>
    <property type="evidence" value="ECO:0007669"/>
    <property type="project" value="InterPro"/>
</dbReference>
<organism evidence="1 2">
    <name type="scientific">Chitinophaga solisilvae</name>
    <dbReference type="NCBI Taxonomy" id="1233460"/>
    <lineage>
        <taxon>Bacteria</taxon>
        <taxon>Pseudomonadati</taxon>
        <taxon>Bacteroidota</taxon>
        <taxon>Chitinophagia</taxon>
        <taxon>Chitinophagales</taxon>
        <taxon>Chitinophagaceae</taxon>
        <taxon>Chitinophaga</taxon>
    </lineage>
</organism>
<dbReference type="RefSeq" id="WP_127036240.1">
    <property type="nucleotide sequence ID" value="NZ_JAABOK010000011.1"/>
</dbReference>
<dbReference type="PANTHER" id="PTHR43305:SF1">
    <property type="entry name" value="FAMILY N-ACETYLTRANSFERASE, PUTATIVE (AFU_ORTHOLOGUE AFUA_2G01380)-RELATED"/>
    <property type="match status" value="1"/>
</dbReference>
<dbReference type="EMBL" id="RIAR02000001">
    <property type="protein sequence ID" value="NSL85527.1"/>
    <property type="molecule type" value="Genomic_DNA"/>
</dbReference>
<protein>
    <submittedName>
        <fullName evidence="1">GNAT family N-acetyltransferase</fullName>
    </submittedName>
</protein>